<proteinExistence type="inferred from homology"/>
<feature type="site" description="Involved in the stabilization of negative charge on the oxyanion by the formation of the oxyanion hole" evidence="8">
    <location>
        <position position="110"/>
    </location>
</feature>
<comment type="function">
    <text evidence="8">Catalyzes two activities which are involved in the cyclic version of arginine biosynthesis: the synthesis of N-acetylglutamate from glutamate and acetyl-CoA as the acetyl donor, and of ornithine by transacetylation between N(2)-acetylornithine and glutamate.</text>
</comment>
<dbReference type="NCBIfam" id="NF003802">
    <property type="entry name" value="PRK05388.1"/>
    <property type="match status" value="1"/>
</dbReference>
<dbReference type="FunFam" id="3.10.20.340:FF:000003">
    <property type="entry name" value="Arginine biosynthesis bifunctional protein ArgJ"/>
    <property type="match status" value="1"/>
</dbReference>
<comment type="subcellular location">
    <subcellularLocation>
        <location evidence="1 8">Cytoplasm</location>
    </subcellularLocation>
</comment>
<dbReference type="PANTHER" id="PTHR23100">
    <property type="entry name" value="ARGININE BIOSYNTHESIS BIFUNCTIONAL PROTEIN ARGJ"/>
    <property type="match status" value="1"/>
</dbReference>
<dbReference type="GO" id="GO:0006526">
    <property type="term" value="P:L-arginine biosynthetic process"/>
    <property type="evidence" value="ECO:0007669"/>
    <property type="project" value="UniProtKB-UniRule"/>
</dbReference>
<evidence type="ECO:0000256" key="5">
    <source>
        <dbReference type="ARBA" id="ARBA00022679"/>
    </source>
</evidence>
<feature type="chain" id="PRO_5044031729" description="Arginine biosynthesis bifunctional protein ArgJ beta chain" evidence="8">
    <location>
        <begin position="180"/>
        <end position="384"/>
    </location>
</feature>
<dbReference type="GO" id="GO:0004358">
    <property type="term" value="F:L-glutamate N-acetyltransferase activity, acting on acetyl-L-ornithine as donor"/>
    <property type="evidence" value="ECO:0007669"/>
    <property type="project" value="UniProtKB-UniRule"/>
</dbReference>
<evidence type="ECO:0000256" key="4">
    <source>
        <dbReference type="ARBA" id="ARBA00022490"/>
    </source>
</evidence>
<comment type="pathway">
    <text evidence="8">Amino-acid biosynthesis; L-arginine biosynthesis; L-ornithine and N-acetyl-L-glutamate from L-glutamate and N(2)-acetyl-L-ornithine (cyclic): step 1/1.</text>
</comment>
<feature type="binding site" evidence="8">
    <location>
        <position position="260"/>
    </location>
    <ligand>
        <name>substrate</name>
    </ligand>
</feature>
<sequence>MSVTAAQGFTAAGIAAGIKENGNPDLALVVNTGPRLAAAGVFTSNRVKAAPVLWSEQVLKGGKVSAVVLNSGGANACTGPKGFQDTHATAEKVADTLGLNAAEVAVASTGLIGLLLPMDKLLPGVEAAAGQLSPHGGEKAAIAIKTTDSVHKTAVVTSKGGWTVGGMAKGAGMLAPGLATMLVVLTTDADVESAVLDAALRAATRTTFDRVDSDGCMSTNDTVLLLASGASQVTPDQAEFAEAVRAVCDDLGQQLIRDAEGASKDIKVEVVNAASEDDAVEVGRSIARNNLLKCAIHGEDPNWGRVLSAIGTTKAAFEPDQLNVAINGVWVCKNGGVGEDRDKVDMRYREVHIVADLAAGSETATIWTNDLTADYVHENSAYSS</sequence>
<keyword evidence="7 8" id="KW-0012">Acyltransferase</keyword>
<dbReference type="InterPro" id="IPR042195">
    <property type="entry name" value="ArgJ_beta_C"/>
</dbReference>
<dbReference type="Pfam" id="PF01960">
    <property type="entry name" value="ArgJ"/>
    <property type="match status" value="1"/>
</dbReference>
<comment type="catalytic activity">
    <reaction evidence="8">
        <text>N(2)-acetyl-L-ornithine + L-glutamate = N-acetyl-L-glutamate + L-ornithine</text>
        <dbReference type="Rhea" id="RHEA:15349"/>
        <dbReference type="ChEBI" id="CHEBI:29985"/>
        <dbReference type="ChEBI" id="CHEBI:44337"/>
        <dbReference type="ChEBI" id="CHEBI:46911"/>
        <dbReference type="ChEBI" id="CHEBI:57805"/>
        <dbReference type="EC" id="2.3.1.35"/>
    </reaction>
</comment>
<dbReference type="EMBL" id="CP163431">
    <property type="protein sequence ID" value="XDQ00860.1"/>
    <property type="molecule type" value="Genomic_DNA"/>
</dbReference>
<organism evidence="9">
    <name type="scientific">Streptomyces sp. R08</name>
    <dbReference type="NCBI Taxonomy" id="3238624"/>
    <lineage>
        <taxon>Bacteria</taxon>
        <taxon>Bacillati</taxon>
        <taxon>Actinomycetota</taxon>
        <taxon>Actinomycetes</taxon>
        <taxon>Kitasatosporales</taxon>
        <taxon>Streptomycetaceae</taxon>
        <taxon>Streptomyces</taxon>
    </lineage>
</organism>
<dbReference type="SUPFAM" id="SSF56266">
    <property type="entry name" value="DmpA/ArgJ-like"/>
    <property type="match status" value="1"/>
</dbReference>
<reference evidence="9" key="1">
    <citation type="submission" date="2024-07" db="EMBL/GenBank/DDBJ databases">
        <authorList>
            <person name="Yu S.T."/>
        </authorList>
    </citation>
    <scope>NUCLEOTIDE SEQUENCE</scope>
    <source>
        <strain evidence="9">R08</strain>
    </source>
</reference>
<keyword evidence="6 8" id="KW-0068">Autocatalytic cleavage</keyword>
<dbReference type="GO" id="GO:0004042">
    <property type="term" value="F:L-glutamate N-acetyltransferase activity"/>
    <property type="evidence" value="ECO:0007669"/>
    <property type="project" value="UniProtKB-UniRule"/>
</dbReference>
<keyword evidence="4 8" id="KW-0963">Cytoplasm</keyword>
<evidence type="ECO:0000256" key="7">
    <source>
        <dbReference type="ARBA" id="ARBA00023315"/>
    </source>
</evidence>
<dbReference type="GO" id="GO:0005737">
    <property type="term" value="C:cytoplasm"/>
    <property type="evidence" value="ECO:0007669"/>
    <property type="project" value="UniProtKB-SubCell"/>
</dbReference>
<dbReference type="Gene3D" id="3.60.70.12">
    <property type="entry name" value="L-amino peptidase D-ALA esterase/amidase"/>
    <property type="match status" value="1"/>
</dbReference>
<dbReference type="InterPro" id="IPR002813">
    <property type="entry name" value="Arg_biosynth_ArgJ"/>
</dbReference>
<gene>
    <name evidence="8 9" type="primary">argJ</name>
    <name evidence="9" type="ORF">AB5J58_11985</name>
</gene>
<feature type="site" description="Cleavage; by autolysis" evidence="8">
    <location>
        <begin position="179"/>
        <end position="180"/>
    </location>
</feature>
<comment type="catalytic activity">
    <reaction evidence="8">
        <text>L-glutamate + acetyl-CoA = N-acetyl-L-glutamate + CoA + H(+)</text>
        <dbReference type="Rhea" id="RHEA:24292"/>
        <dbReference type="ChEBI" id="CHEBI:15378"/>
        <dbReference type="ChEBI" id="CHEBI:29985"/>
        <dbReference type="ChEBI" id="CHEBI:44337"/>
        <dbReference type="ChEBI" id="CHEBI:57287"/>
        <dbReference type="ChEBI" id="CHEBI:57288"/>
        <dbReference type="EC" id="2.3.1.1"/>
    </reaction>
</comment>
<dbReference type="Gene3D" id="3.10.20.340">
    <property type="entry name" value="ArgJ beta chain, C-terminal domain"/>
    <property type="match status" value="1"/>
</dbReference>
<evidence type="ECO:0000256" key="1">
    <source>
        <dbReference type="ARBA" id="ARBA00004496"/>
    </source>
</evidence>
<feature type="binding site" evidence="8">
    <location>
        <position position="379"/>
    </location>
    <ligand>
        <name>substrate</name>
    </ligand>
</feature>
<name>A0AB39M4R3_9ACTN</name>
<protein>
    <recommendedName>
        <fullName evidence="8">Arginine biosynthesis bifunctional protein ArgJ</fullName>
    </recommendedName>
    <domain>
        <recommendedName>
            <fullName evidence="8">Glutamate N-acetyltransferase</fullName>
            <ecNumber evidence="8">2.3.1.35</ecNumber>
        </recommendedName>
        <alternativeName>
            <fullName evidence="8">Ornithine acetyltransferase</fullName>
            <shortName evidence="8">OATase</shortName>
        </alternativeName>
        <alternativeName>
            <fullName evidence="8">Ornithine transacetylase</fullName>
        </alternativeName>
    </domain>
    <domain>
        <recommendedName>
            <fullName evidence="8">Amino-acid acetyltransferase</fullName>
            <ecNumber evidence="8">2.3.1.1</ecNumber>
        </recommendedName>
        <alternativeName>
            <fullName evidence="8">N-acetylglutamate synthase</fullName>
            <shortName evidence="8">AGSase</shortName>
        </alternativeName>
    </domain>
    <component>
        <recommendedName>
            <fullName evidence="8">Arginine biosynthesis bifunctional protein ArgJ alpha chain</fullName>
        </recommendedName>
    </component>
    <component>
        <recommendedName>
            <fullName evidence="8">Arginine biosynthesis bifunctional protein ArgJ beta chain</fullName>
        </recommendedName>
    </component>
</protein>
<dbReference type="RefSeq" id="WP_369187459.1">
    <property type="nucleotide sequence ID" value="NZ_CP163431.1"/>
</dbReference>
<dbReference type="AlphaFoldDB" id="A0AB39M4R3"/>
<dbReference type="PANTHER" id="PTHR23100:SF0">
    <property type="entry name" value="ARGININE BIOSYNTHESIS BIFUNCTIONAL PROTEIN ARGJ, MITOCHONDRIAL"/>
    <property type="match status" value="1"/>
</dbReference>
<keyword evidence="5 8" id="KW-0808">Transferase</keyword>
<dbReference type="EC" id="2.3.1.1" evidence="8"/>
<dbReference type="EC" id="2.3.1.35" evidence="8"/>
<dbReference type="GO" id="GO:0006592">
    <property type="term" value="P:ornithine biosynthetic process"/>
    <property type="evidence" value="ECO:0007669"/>
    <property type="project" value="TreeGrafter"/>
</dbReference>
<feature type="chain" id="PRO_5044031728" description="Arginine biosynthesis bifunctional protein ArgJ alpha chain" evidence="8">
    <location>
        <begin position="1"/>
        <end position="179"/>
    </location>
</feature>
<feature type="site" description="Involved in the stabilization of negative charge on the oxyanion by the formation of the oxyanion hole" evidence="8">
    <location>
        <position position="109"/>
    </location>
</feature>
<feature type="active site" description="Nucleophile" evidence="8">
    <location>
        <position position="180"/>
    </location>
</feature>
<dbReference type="HAMAP" id="MF_01106">
    <property type="entry name" value="ArgJ"/>
    <property type="match status" value="1"/>
</dbReference>
<comment type="subunit">
    <text evidence="3 8">Heterotetramer of two alpha and two beta chains.</text>
</comment>
<feature type="binding site" evidence="8">
    <location>
        <position position="146"/>
    </location>
    <ligand>
        <name>substrate</name>
    </ligand>
</feature>
<evidence type="ECO:0000256" key="6">
    <source>
        <dbReference type="ARBA" id="ARBA00022813"/>
    </source>
</evidence>
<feature type="binding site" evidence="8">
    <location>
        <position position="384"/>
    </location>
    <ligand>
        <name>substrate</name>
    </ligand>
</feature>
<evidence type="ECO:0000256" key="8">
    <source>
        <dbReference type="HAMAP-Rule" id="MF_01106"/>
    </source>
</evidence>
<keyword evidence="8" id="KW-0511">Multifunctional enzyme</keyword>
<feature type="binding site" evidence="8">
    <location>
        <position position="169"/>
    </location>
    <ligand>
        <name>substrate</name>
    </ligand>
</feature>
<evidence type="ECO:0000256" key="2">
    <source>
        <dbReference type="ARBA" id="ARBA00006774"/>
    </source>
</evidence>
<feature type="binding site" evidence="8">
    <location>
        <position position="180"/>
    </location>
    <ligand>
        <name>substrate</name>
    </ligand>
</feature>
<evidence type="ECO:0000313" key="9">
    <source>
        <dbReference type="EMBL" id="XDQ00860.1"/>
    </source>
</evidence>
<comment type="similarity">
    <text evidence="2 8">Belongs to the ArgJ family.</text>
</comment>
<keyword evidence="8" id="KW-0055">Arginine biosynthesis</keyword>
<evidence type="ECO:0000256" key="3">
    <source>
        <dbReference type="ARBA" id="ARBA00011475"/>
    </source>
</evidence>
<dbReference type="NCBIfam" id="TIGR00120">
    <property type="entry name" value="ArgJ"/>
    <property type="match status" value="1"/>
</dbReference>
<keyword evidence="8" id="KW-0028">Amino-acid biosynthesis</keyword>
<dbReference type="CDD" id="cd02152">
    <property type="entry name" value="OAT"/>
    <property type="match status" value="1"/>
</dbReference>
<accession>A0AB39M4R3</accession>
<comment type="pathway">
    <text evidence="8">Amino-acid biosynthesis; L-arginine biosynthesis; N(2)-acetyl-L-ornithine from L-glutamate: step 1/4.</text>
</comment>
<dbReference type="InterPro" id="IPR016117">
    <property type="entry name" value="ArgJ-like_dom_sf"/>
</dbReference>